<protein>
    <submittedName>
        <fullName evidence="5">Restriction endonuclease</fullName>
    </submittedName>
</protein>
<dbReference type="CDD" id="cd22338">
    <property type="entry name" value="NaeI-like"/>
    <property type="match status" value="1"/>
</dbReference>
<keyword evidence="1" id="KW-0540">Nuclease</keyword>
<keyword evidence="3" id="KW-0378">Hydrolase</keyword>
<organism evidence="5 6">
    <name type="scientific">Motilibacter deserti</name>
    <dbReference type="NCBI Taxonomy" id="2714956"/>
    <lineage>
        <taxon>Bacteria</taxon>
        <taxon>Bacillati</taxon>
        <taxon>Actinomycetota</taxon>
        <taxon>Actinomycetes</taxon>
        <taxon>Motilibacterales</taxon>
        <taxon>Motilibacteraceae</taxon>
        <taxon>Motilibacter</taxon>
    </lineage>
</organism>
<dbReference type="Proteomes" id="UP000800981">
    <property type="component" value="Unassembled WGS sequence"/>
</dbReference>
<reference evidence="5 6" key="1">
    <citation type="submission" date="2020-03" db="EMBL/GenBank/DDBJ databases">
        <title>Two novel Motilibacter sp.</title>
        <authorList>
            <person name="Liu S."/>
        </authorList>
    </citation>
    <scope>NUCLEOTIDE SEQUENCE [LARGE SCALE GENOMIC DNA]</scope>
    <source>
        <strain evidence="5 6">E257</strain>
    </source>
</reference>
<evidence type="ECO:0000256" key="1">
    <source>
        <dbReference type="ARBA" id="ARBA00022722"/>
    </source>
</evidence>
<dbReference type="InterPro" id="IPR015210">
    <property type="entry name" value="NaeI"/>
</dbReference>
<sequence>MISPLGPTHYGERQVQLGTHQSLGGDGDDELESVISALYELDRGGGRFATVLRDTLDQLYDGQHTGRWNFHQLHRTEKTHMGTLVEINLHRAFNFDDGDATDYRIAGVEVDCKYSMTGQWMLPPEVIGHLALVVTAVDEQASWRAGLVRVTPERMNRGTNRDVKGTLSAEGRSHIRWLWGGQRQLPPNLFLTLDPTVRQRIFAAKSKRGSQHGQARVNELFRSVQRRIVRRAELATVAQQDDFMKRARGNGGARDRLRPEGIVVLGHQDNDPLVAEALGLPRPSKGELVSARVVPGSWHPQQRYALIEGTSWTLAAPADPVREAPVVPRTQRTTGDTA</sequence>
<evidence type="ECO:0000256" key="3">
    <source>
        <dbReference type="ARBA" id="ARBA00022801"/>
    </source>
</evidence>
<dbReference type="SUPFAM" id="SSF52980">
    <property type="entry name" value="Restriction endonuclease-like"/>
    <property type="match status" value="1"/>
</dbReference>
<keyword evidence="2 5" id="KW-0255">Endonuclease</keyword>
<feature type="domain" description="Type II restriction enzyme NaeI" evidence="4">
    <location>
        <begin position="33"/>
        <end position="322"/>
    </location>
</feature>
<evidence type="ECO:0000313" key="5">
    <source>
        <dbReference type="EMBL" id="NHC12664.1"/>
    </source>
</evidence>
<evidence type="ECO:0000259" key="4">
    <source>
        <dbReference type="Pfam" id="PF09126"/>
    </source>
</evidence>
<dbReference type="Gene3D" id="1.10.10.10">
    <property type="entry name" value="Winged helix-like DNA-binding domain superfamily/Winged helix DNA-binding domain"/>
    <property type="match status" value="1"/>
</dbReference>
<evidence type="ECO:0000313" key="6">
    <source>
        <dbReference type="Proteomes" id="UP000800981"/>
    </source>
</evidence>
<comment type="caution">
    <text evidence="5">The sequence shown here is derived from an EMBL/GenBank/DDBJ whole genome shotgun (WGS) entry which is preliminary data.</text>
</comment>
<dbReference type="GO" id="GO:0004519">
    <property type="term" value="F:endonuclease activity"/>
    <property type="evidence" value="ECO:0007669"/>
    <property type="project" value="UniProtKB-KW"/>
</dbReference>
<name>A0ABX0GPA8_9ACTN</name>
<gene>
    <name evidence="5" type="ORF">G9H71_02565</name>
</gene>
<proteinExistence type="predicted"/>
<dbReference type="InterPro" id="IPR011335">
    <property type="entry name" value="Restrct_endonuc-II-like"/>
</dbReference>
<dbReference type="EMBL" id="JAANNP010000001">
    <property type="protein sequence ID" value="NHC12664.1"/>
    <property type="molecule type" value="Genomic_DNA"/>
</dbReference>
<evidence type="ECO:0000256" key="2">
    <source>
        <dbReference type="ARBA" id="ARBA00022759"/>
    </source>
</evidence>
<accession>A0ABX0GPA8</accession>
<keyword evidence="6" id="KW-1185">Reference proteome</keyword>
<dbReference type="Pfam" id="PF09126">
    <property type="entry name" value="NaeI"/>
    <property type="match status" value="1"/>
</dbReference>
<dbReference type="Gene3D" id="3.40.600.10">
    <property type="entry name" value="DNA mismatch repair MutH/Restriction endonuclease, type II"/>
    <property type="match status" value="1"/>
</dbReference>
<dbReference type="InterPro" id="IPR036388">
    <property type="entry name" value="WH-like_DNA-bd_sf"/>
</dbReference>
<dbReference type="InterPro" id="IPR037057">
    <property type="entry name" value="DNA_rep_MutH/T2_RE_sf"/>
</dbReference>